<accession>A0A813X929</accession>
<feature type="compositionally biased region" description="Low complexity" evidence="6">
    <location>
        <begin position="558"/>
        <end position="572"/>
    </location>
</feature>
<organism evidence="7 8">
    <name type="scientific">Adineta steineri</name>
    <dbReference type="NCBI Taxonomy" id="433720"/>
    <lineage>
        <taxon>Eukaryota</taxon>
        <taxon>Metazoa</taxon>
        <taxon>Spiralia</taxon>
        <taxon>Gnathifera</taxon>
        <taxon>Rotifera</taxon>
        <taxon>Eurotatoria</taxon>
        <taxon>Bdelloidea</taxon>
        <taxon>Adinetida</taxon>
        <taxon>Adinetidae</taxon>
        <taxon>Adineta</taxon>
    </lineage>
</organism>
<reference evidence="7" key="1">
    <citation type="submission" date="2021-02" db="EMBL/GenBank/DDBJ databases">
        <authorList>
            <person name="Nowell W R."/>
        </authorList>
    </citation>
    <scope>NUCLEOTIDE SEQUENCE</scope>
</reference>
<evidence type="ECO:0000313" key="7">
    <source>
        <dbReference type="EMBL" id="CAF0861515.1"/>
    </source>
</evidence>
<proteinExistence type="inferred from homology"/>
<evidence type="ECO:0000256" key="1">
    <source>
        <dbReference type="ARBA" id="ARBA00004141"/>
    </source>
</evidence>
<comment type="subcellular location">
    <subcellularLocation>
        <location evidence="1">Membrane</location>
        <topology evidence="1">Multi-pass membrane protein</topology>
    </subcellularLocation>
</comment>
<dbReference type="InterPro" id="IPR008429">
    <property type="entry name" value="CLPTM1"/>
</dbReference>
<evidence type="ECO:0000256" key="5">
    <source>
        <dbReference type="ARBA" id="ARBA00023136"/>
    </source>
</evidence>
<protein>
    <submittedName>
        <fullName evidence="7">Uncharacterized protein</fullName>
    </submittedName>
</protein>
<feature type="region of interest" description="Disordered" evidence="6">
    <location>
        <begin position="511"/>
        <end position="535"/>
    </location>
</feature>
<keyword evidence="4" id="KW-1133">Transmembrane helix</keyword>
<dbReference type="GO" id="GO:0012505">
    <property type="term" value="C:endomembrane system"/>
    <property type="evidence" value="ECO:0007669"/>
    <property type="project" value="TreeGrafter"/>
</dbReference>
<feature type="region of interest" description="Disordered" evidence="6">
    <location>
        <begin position="558"/>
        <end position="579"/>
    </location>
</feature>
<dbReference type="PANTHER" id="PTHR21347:SF14">
    <property type="entry name" value="LIPID SCRAMBLASE CLPTM1-RELATED"/>
    <property type="match status" value="1"/>
</dbReference>
<keyword evidence="3" id="KW-0812">Transmembrane</keyword>
<dbReference type="PANTHER" id="PTHR21347">
    <property type="entry name" value="CLEFT LIP AND PALATE ASSOCIATED TRANSMEMBRANE PROTEIN-RELATED"/>
    <property type="match status" value="1"/>
</dbReference>
<keyword evidence="5" id="KW-0472">Membrane</keyword>
<comment type="similarity">
    <text evidence="2">Belongs to the CLPTM1 family.</text>
</comment>
<dbReference type="Proteomes" id="UP000663860">
    <property type="component" value="Unassembled WGS sequence"/>
</dbReference>
<dbReference type="GO" id="GO:0016020">
    <property type="term" value="C:membrane"/>
    <property type="evidence" value="ECO:0007669"/>
    <property type="project" value="UniProtKB-SubCell"/>
</dbReference>
<dbReference type="AlphaFoldDB" id="A0A813X929"/>
<comment type="caution">
    <text evidence="7">The sequence shown here is derived from an EMBL/GenBank/DDBJ whole genome shotgun (WGS) entry which is preliminary data.</text>
</comment>
<evidence type="ECO:0000256" key="2">
    <source>
        <dbReference type="ARBA" id="ARBA00009310"/>
    </source>
</evidence>
<evidence type="ECO:0000313" key="8">
    <source>
        <dbReference type="Proteomes" id="UP000663860"/>
    </source>
</evidence>
<gene>
    <name evidence="7" type="ORF">IZO911_LOCUS10153</name>
</gene>
<evidence type="ECO:0000256" key="4">
    <source>
        <dbReference type="ARBA" id="ARBA00022989"/>
    </source>
</evidence>
<evidence type="ECO:0000256" key="3">
    <source>
        <dbReference type="ARBA" id="ARBA00022692"/>
    </source>
</evidence>
<dbReference type="EMBL" id="CAJNOE010000073">
    <property type="protein sequence ID" value="CAF0861515.1"/>
    <property type="molecule type" value="Genomic_DNA"/>
</dbReference>
<sequence>MRKPVLKLDHLKYGDWTTSGTVVEFIEFPISENVQNNGSIYLHVVVTKHGYSIDPNIYESHSAQHTFWKSKRLNKFKKKVYKKTKNLLTGNTEQDEEYQKKASDKLIERLSHWHSNMTINLLDDQSSWIKGSIPPPLDKYVDFDPYTGKYYPVLYLNDYWNLLADYYPINNTLDKLNLTLTIAPIQLWKWQMYISQNLRQSWYGNLLGDEENDEDQDTIKRALVETNPYLLAMTMIVSLVHTVFELLAFKNDIQFWRTRKSLEVLASKSPPTPVSSHIITTTAHSLTPNTLQTISDTNRTPLISNRNINLHDEIDSSLQMNFKMEKLYDESINNISTIHQYDNSQHNLTYDLLPKPIDGIPIPRFPPHIAAFLNGNGDANQLNALVQALYQEIVKYELYPSADELRSIVSRLVDRYSSCISFIGSIELLVRKLYYKFCNERKKYPVELKRRQPNKRKRHIIRDDDLSNLNNQQIFLGEHNHGGNLSDDIHQSSLNHLMHLWTSTTNDYKDINQQHSRSSSDSSSPISNNQDDSQRYHPLNLSISINNHNNNLMYINQQHSRSSSDSSSPISNNHDDSQRYHPLNLSISINNHNNNLMCTE</sequence>
<feature type="compositionally biased region" description="Low complexity" evidence="6">
    <location>
        <begin position="513"/>
        <end position="531"/>
    </location>
</feature>
<evidence type="ECO:0000256" key="6">
    <source>
        <dbReference type="SAM" id="MobiDB-lite"/>
    </source>
</evidence>
<dbReference type="Pfam" id="PF05602">
    <property type="entry name" value="CLPTM1"/>
    <property type="match status" value="1"/>
</dbReference>
<name>A0A813X929_9BILA</name>